<dbReference type="InterPro" id="IPR006566">
    <property type="entry name" value="FBD"/>
</dbReference>
<evidence type="ECO:0000256" key="1">
    <source>
        <dbReference type="SAM" id="MobiDB-lite"/>
    </source>
</evidence>
<dbReference type="InterPro" id="IPR036047">
    <property type="entry name" value="F-box-like_dom_sf"/>
</dbReference>
<evidence type="ECO:0000313" key="5">
    <source>
        <dbReference type="Proteomes" id="UP001497457"/>
    </source>
</evidence>
<dbReference type="InterPro" id="IPR055302">
    <property type="entry name" value="F-box_dom-containing"/>
</dbReference>
<sequence length="526" mass="58124">MASLEPPFPWGRNTHRRGQDPQEMEALFGRVLSYISNALPDPPVSADGDLCILFDADGGGVDRLSLLPDKLLGNIISRLTVKEAARTAALSRRWRPIWRATPLVLVDTHLLPAGGDEIPRHLDRASSSAVAAAVSRVLAAHPGPFRCVRLACCYMGEHRTQFVRWLKILADKGVQDLFLINRPWPLQTFIKSPIPDTLFVINLTCLYLGLWKFPDTAGLPRGAAFPRLRELGLFYLCMESRDIDFVISRSPVLEVLCFQGLFLPLRLCLVSQSLRCVQISVCKLDSIVVVDAPRLERLLLQTTEPENGHTRIKIGHAPALRLLGHFKMEKNELQVGNTIIKAGTVTNPSVMVPTVKILGVTLRFGVRSDAKMLPSFLRCFPNADQLHIHSKKTTESTGRLSVKFWQESGSIKSIQSGIDMLSFRDFRGERGEVAFLKFFIENAQRLTTLVIVYANGCLGSTDEAASKAKALFAGKRASKRCLLVVCENAHAGGGDLWDYQRGSDFSSPNPLAVIECSSLGAGRWSV</sequence>
<dbReference type="EMBL" id="OZ075142">
    <property type="protein sequence ID" value="CAL5035548.1"/>
    <property type="molecule type" value="Genomic_DNA"/>
</dbReference>
<reference evidence="5" key="1">
    <citation type="submission" date="2024-06" db="EMBL/GenBank/DDBJ databases">
        <authorList>
            <person name="Ryan C."/>
        </authorList>
    </citation>
    <scope>NUCLEOTIDE SEQUENCE [LARGE SCALE GENOMIC DNA]</scope>
</reference>
<proteinExistence type="predicted"/>
<dbReference type="PANTHER" id="PTHR32141">
    <property type="match status" value="1"/>
</dbReference>
<dbReference type="Pfam" id="PF08387">
    <property type="entry name" value="FBD"/>
    <property type="match status" value="1"/>
</dbReference>
<evidence type="ECO:0000313" key="3">
    <source>
        <dbReference type="EMBL" id="CAL5033561.1"/>
    </source>
</evidence>
<dbReference type="Pfam" id="PF24758">
    <property type="entry name" value="LRR_At5g56370"/>
    <property type="match status" value="1"/>
</dbReference>
<reference evidence="4 5" key="2">
    <citation type="submission" date="2024-10" db="EMBL/GenBank/DDBJ databases">
        <authorList>
            <person name="Ryan C."/>
        </authorList>
    </citation>
    <scope>NUCLEOTIDE SEQUENCE [LARGE SCALE GENOMIC DNA]</scope>
</reference>
<dbReference type="PANTHER" id="PTHR32141:SF119">
    <property type="entry name" value="F-BOX DOMAIN-CONTAINING PROTEIN"/>
    <property type="match status" value="1"/>
</dbReference>
<dbReference type="InterPro" id="IPR001810">
    <property type="entry name" value="F-box_dom"/>
</dbReference>
<name>A0ABC9DBA7_9POAL</name>
<evidence type="ECO:0000259" key="2">
    <source>
        <dbReference type="PROSITE" id="PS50181"/>
    </source>
</evidence>
<accession>A0ABC9DBA7</accession>
<feature type="region of interest" description="Disordered" evidence="1">
    <location>
        <begin position="1"/>
        <end position="20"/>
    </location>
</feature>
<dbReference type="Gene3D" id="1.20.1280.50">
    <property type="match status" value="1"/>
</dbReference>
<organism evidence="4 5">
    <name type="scientific">Urochloa decumbens</name>
    <dbReference type="NCBI Taxonomy" id="240449"/>
    <lineage>
        <taxon>Eukaryota</taxon>
        <taxon>Viridiplantae</taxon>
        <taxon>Streptophyta</taxon>
        <taxon>Embryophyta</taxon>
        <taxon>Tracheophyta</taxon>
        <taxon>Spermatophyta</taxon>
        <taxon>Magnoliopsida</taxon>
        <taxon>Liliopsida</taxon>
        <taxon>Poales</taxon>
        <taxon>Poaceae</taxon>
        <taxon>PACMAD clade</taxon>
        <taxon>Panicoideae</taxon>
        <taxon>Panicodae</taxon>
        <taxon>Paniceae</taxon>
        <taxon>Melinidinae</taxon>
        <taxon>Urochloa</taxon>
    </lineage>
</organism>
<evidence type="ECO:0000313" key="4">
    <source>
        <dbReference type="EMBL" id="CAL5035548.1"/>
    </source>
</evidence>
<dbReference type="InterPro" id="IPR055411">
    <property type="entry name" value="LRR_FXL15/At3g58940/PEG3-like"/>
</dbReference>
<dbReference type="PROSITE" id="PS50181">
    <property type="entry name" value="FBOX"/>
    <property type="match status" value="1"/>
</dbReference>
<protein>
    <recommendedName>
        <fullName evidence="2">F-box domain-containing protein</fullName>
    </recommendedName>
</protein>
<gene>
    <name evidence="3" type="ORF">URODEC1_LOCUS82721</name>
    <name evidence="4" type="ORF">URODEC1_LOCUS83545</name>
</gene>
<dbReference type="AlphaFoldDB" id="A0ABC9DBA7"/>
<dbReference type="EMBL" id="OZ075141">
    <property type="protein sequence ID" value="CAL5033561.1"/>
    <property type="molecule type" value="Genomic_DNA"/>
</dbReference>
<dbReference type="Pfam" id="PF00646">
    <property type="entry name" value="F-box"/>
    <property type="match status" value="1"/>
</dbReference>
<keyword evidence="5" id="KW-1185">Reference proteome</keyword>
<dbReference type="Proteomes" id="UP001497457">
    <property type="component" value="Chromosome 31b"/>
</dbReference>
<dbReference type="SUPFAM" id="SSF81383">
    <property type="entry name" value="F-box domain"/>
    <property type="match status" value="1"/>
</dbReference>
<dbReference type="Proteomes" id="UP001497457">
    <property type="component" value="Chromosome 32b"/>
</dbReference>
<feature type="domain" description="F-box" evidence="2">
    <location>
        <begin position="61"/>
        <end position="97"/>
    </location>
</feature>